<proteinExistence type="predicted"/>
<evidence type="ECO:0008006" key="2">
    <source>
        <dbReference type="Google" id="ProtNLM"/>
    </source>
</evidence>
<dbReference type="AlphaFoldDB" id="A0A382LGZ5"/>
<dbReference type="InterPro" id="IPR008965">
    <property type="entry name" value="CBM2/CBM3_carb-bd_dom_sf"/>
</dbReference>
<dbReference type="SUPFAM" id="SSF49384">
    <property type="entry name" value="Carbohydrate-binding domain"/>
    <property type="match status" value="1"/>
</dbReference>
<dbReference type="Gene3D" id="2.60.40.680">
    <property type="match status" value="1"/>
</dbReference>
<evidence type="ECO:0000313" key="1">
    <source>
        <dbReference type="EMBL" id="SVC35900.1"/>
    </source>
</evidence>
<dbReference type="GO" id="GO:0030246">
    <property type="term" value="F:carbohydrate binding"/>
    <property type="evidence" value="ECO:0007669"/>
    <property type="project" value="InterPro"/>
</dbReference>
<feature type="non-terminal residue" evidence="1">
    <location>
        <position position="1"/>
    </location>
</feature>
<reference evidence="1" key="1">
    <citation type="submission" date="2018-05" db="EMBL/GenBank/DDBJ databases">
        <authorList>
            <person name="Lanie J.A."/>
            <person name="Ng W.-L."/>
            <person name="Kazmierczak K.M."/>
            <person name="Andrzejewski T.M."/>
            <person name="Davidsen T.M."/>
            <person name="Wayne K.J."/>
            <person name="Tettelin H."/>
            <person name="Glass J.I."/>
            <person name="Rusch D."/>
            <person name="Podicherti R."/>
            <person name="Tsui H.-C.T."/>
            <person name="Winkler M.E."/>
        </authorList>
    </citation>
    <scope>NUCLEOTIDE SEQUENCE</scope>
</reference>
<gene>
    <name evidence="1" type="ORF">METZ01_LOCUS288754</name>
</gene>
<dbReference type="EMBL" id="UINC01086965">
    <property type="protein sequence ID" value="SVC35900.1"/>
    <property type="molecule type" value="Genomic_DNA"/>
</dbReference>
<accession>A0A382LGZ5</accession>
<feature type="non-terminal residue" evidence="1">
    <location>
        <position position="400"/>
    </location>
</feature>
<protein>
    <recommendedName>
        <fullName evidence="2">Cohesin domain-containing protein</fullName>
    </recommendedName>
</protein>
<name>A0A382LGZ5_9ZZZZ</name>
<sequence>PGGIFPDKQLEVGVHLANVGSDTEIGVFYQMPEFTVETFPPAVGYEDYMNRVYVGVYSTESSTGEDCDLNDVLIACDGGGWQSEVYWELFSDANGEMVSMGGAPFYQDDCIDDGDYTLYMWDSYGDGWNGNWWQLYDNTTEEILAEVSLESGEQGEYSFSIGTTTVEYDNVVTIDSVSGLPGDTVMVGVHIDIDSTFSLNSYEMTFSGFDDSPVEFVGIDTSGSLTGQLYWMIYFNAQDSVEVAAAGGIEMTGQGTLLGLVFAIGPDASETEIPVHATDVLLNEDATVSETVPGSITVLMNSSPILVNPVPDIVVDEDSDSFSFSLIGSEEEPYFYDPDIAEGDQLSYTAYDAVGDLIVAQIEPDPVSGDETVYLDFIPDANGVDTLFVTATDQGGLFAI</sequence>
<organism evidence="1">
    <name type="scientific">marine metagenome</name>
    <dbReference type="NCBI Taxonomy" id="408172"/>
    <lineage>
        <taxon>unclassified sequences</taxon>
        <taxon>metagenomes</taxon>
        <taxon>ecological metagenomes</taxon>
    </lineage>
</organism>